<evidence type="ECO:0000256" key="3">
    <source>
        <dbReference type="ARBA" id="ARBA00012438"/>
    </source>
</evidence>
<feature type="compositionally biased region" description="Low complexity" evidence="11">
    <location>
        <begin position="479"/>
        <end position="494"/>
    </location>
</feature>
<dbReference type="InterPro" id="IPR003661">
    <property type="entry name" value="HisK_dim/P_dom"/>
</dbReference>
<evidence type="ECO:0000256" key="12">
    <source>
        <dbReference type="SAM" id="Phobius"/>
    </source>
</evidence>
<evidence type="ECO:0000259" key="13">
    <source>
        <dbReference type="PROSITE" id="PS50109"/>
    </source>
</evidence>
<evidence type="ECO:0000256" key="11">
    <source>
        <dbReference type="SAM" id="MobiDB-lite"/>
    </source>
</evidence>
<dbReference type="Gene3D" id="6.10.340.10">
    <property type="match status" value="1"/>
</dbReference>
<dbReference type="PANTHER" id="PTHR45436">
    <property type="entry name" value="SENSOR HISTIDINE KINASE YKOH"/>
    <property type="match status" value="1"/>
</dbReference>
<keyword evidence="10 12" id="KW-0472">Membrane</keyword>
<dbReference type="InterPro" id="IPR036890">
    <property type="entry name" value="HATPase_C_sf"/>
</dbReference>
<dbReference type="CDD" id="cd00075">
    <property type="entry name" value="HATPase"/>
    <property type="match status" value="1"/>
</dbReference>
<dbReference type="PROSITE" id="PS50109">
    <property type="entry name" value="HIS_KIN"/>
    <property type="match status" value="1"/>
</dbReference>
<dbReference type="CDD" id="cd00082">
    <property type="entry name" value="HisKA"/>
    <property type="match status" value="1"/>
</dbReference>
<comment type="subcellular location">
    <subcellularLocation>
        <location evidence="2">Cell membrane</location>
    </subcellularLocation>
</comment>
<dbReference type="Proteomes" id="UP001227101">
    <property type="component" value="Chromosome"/>
</dbReference>
<dbReference type="SUPFAM" id="SSF158472">
    <property type="entry name" value="HAMP domain-like"/>
    <property type="match status" value="1"/>
</dbReference>
<dbReference type="GO" id="GO:0016301">
    <property type="term" value="F:kinase activity"/>
    <property type="evidence" value="ECO:0007669"/>
    <property type="project" value="UniProtKB-KW"/>
</dbReference>
<gene>
    <name evidence="15" type="ORF">QP939_47335</name>
</gene>
<protein>
    <recommendedName>
        <fullName evidence="3">histidine kinase</fullName>
        <ecNumber evidence="3">2.7.13.3</ecNumber>
    </recommendedName>
</protein>
<evidence type="ECO:0000256" key="2">
    <source>
        <dbReference type="ARBA" id="ARBA00004236"/>
    </source>
</evidence>
<dbReference type="Pfam" id="PF00512">
    <property type="entry name" value="HisKA"/>
    <property type="match status" value="1"/>
</dbReference>
<dbReference type="RefSeq" id="WP_285453456.1">
    <property type="nucleotide sequence ID" value="NZ_CP127173.1"/>
</dbReference>
<evidence type="ECO:0000256" key="9">
    <source>
        <dbReference type="ARBA" id="ARBA00023012"/>
    </source>
</evidence>
<evidence type="ECO:0000256" key="4">
    <source>
        <dbReference type="ARBA" id="ARBA00022553"/>
    </source>
</evidence>
<dbReference type="InterPro" id="IPR036097">
    <property type="entry name" value="HisK_dim/P_sf"/>
</dbReference>
<dbReference type="SMART" id="SM00387">
    <property type="entry name" value="HATPase_c"/>
    <property type="match status" value="1"/>
</dbReference>
<dbReference type="InterPro" id="IPR004358">
    <property type="entry name" value="Sig_transdc_His_kin-like_C"/>
</dbReference>
<dbReference type="EC" id="2.7.13.3" evidence="3"/>
<dbReference type="PROSITE" id="PS50885">
    <property type="entry name" value="HAMP"/>
    <property type="match status" value="1"/>
</dbReference>
<feature type="domain" description="HAMP" evidence="14">
    <location>
        <begin position="181"/>
        <end position="233"/>
    </location>
</feature>
<feature type="domain" description="Histidine kinase" evidence="13">
    <location>
        <begin position="241"/>
        <end position="452"/>
    </location>
</feature>
<evidence type="ECO:0000256" key="5">
    <source>
        <dbReference type="ARBA" id="ARBA00022679"/>
    </source>
</evidence>
<dbReference type="CDD" id="cd06225">
    <property type="entry name" value="HAMP"/>
    <property type="match status" value="1"/>
</dbReference>
<evidence type="ECO:0000256" key="6">
    <source>
        <dbReference type="ARBA" id="ARBA00022692"/>
    </source>
</evidence>
<keyword evidence="16" id="KW-1185">Reference proteome</keyword>
<keyword evidence="7 15" id="KW-0418">Kinase</keyword>
<dbReference type="InterPro" id="IPR050428">
    <property type="entry name" value="TCS_sensor_his_kinase"/>
</dbReference>
<dbReference type="InterPro" id="IPR005467">
    <property type="entry name" value="His_kinase_dom"/>
</dbReference>
<dbReference type="EMBL" id="CP127173">
    <property type="protein sequence ID" value="WIV56333.1"/>
    <property type="molecule type" value="Genomic_DNA"/>
</dbReference>
<dbReference type="Pfam" id="PF02518">
    <property type="entry name" value="HATPase_c"/>
    <property type="match status" value="1"/>
</dbReference>
<keyword evidence="4" id="KW-0597">Phosphoprotein</keyword>
<dbReference type="SUPFAM" id="SSF47384">
    <property type="entry name" value="Homodimeric domain of signal transducing histidine kinase"/>
    <property type="match status" value="1"/>
</dbReference>
<keyword evidence="9" id="KW-0902">Two-component regulatory system</keyword>
<keyword evidence="5" id="KW-0808">Transferase</keyword>
<evidence type="ECO:0000256" key="1">
    <source>
        <dbReference type="ARBA" id="ARBA00000085"/>
    </source>
</evidence>
<evidence type="ECO:0000259" key="14">
    <source>
        <dbReference type="PROSITE" id="PS50885"/>
    </source>
</evidence>
<keyword evidence="6 12" id="KW-0812">Transmembrane</keyword>
<accession>A0ABY8XL59</accession>
<dbReference type="Gene3D" id="1.10.287.130">
    <property type="match status" value="1"/>
</dbReference>
<sequence>MIRRLSLRWRVAAAFGLGLALVMTVLAVATWNLTTGYMLDQREQSVTRQSEVNVRLVTTALAEHADDLDELLTGLATGPDSSILLSRPAGWLTSGRQVDPGVVPDGLLAQARGGVAARQRFTADGIPVLGVATPVGTDSVYVELYPLLELDRTFRYLSTLLIAGTVVAALFGVGLGAWAARRALRPLTALTAAASRVARGDLTARLPDQSDPDLAPLATSFNTTAGQLEQRVRRDARFASDVSHELRSPLTTMVNVSEVLERRQDAMPATAQRALRLLRSELRRFQRMVVDLLEISRADQDEADSAVELVDLGELVRNVVESRAGADVRIETDPATPLVSADRRRIDRVVANLLDNADHYGGGAVAVTVHRHGDRARIVVDDAGSGVPPALRERIFERFARGLHAARRDQDTGSGLGLAIVADHVHRHGGRVWVEDRPGGGARFVVELPGGRVMRIVPALVAALCLAGCGVSTEDEPEPITTPVPAATPTVTSRPVPPPPCPPTSESSASRQVQPTPTPTQ</sequence>
<evidence type="ECO:0000313" key="16">
    <source>
        <dbReference type="Proteomes" id="UP001227101"/>
    </source>
</evidence>
<dbReference type="SUPFAM" id="SSF55874">
    <property type="entry name" value="ATPase domain of HSP90 chaperone/DNA topoisomerase II/histidine kinase"/>
    <property type="match status" value="1"/>
</dbReference>
<comment type="catalytic activity">
    <reaction evidence="1">
        <text>ATP + protein L-histidine = ADP + protein N-phospho-L-histidine.</text>
        <dbReference type="EC" id="2.7.13.3"/>
    </reaction>
</comment>
<dbReference type="Gene3D" id="3.30.565.10">
    <property type="entry name" value="Histidine kinase-like ATPase, C-terminal domain"/>
    <property type="match status" value="1"/>
</dbReference>
<dbReference type="PRINTS" id="PR00344">
    <property type="entry name" value="BCTRLSENSOR"/>
</dbReference>
<evidence type="ECO:0000313" key="15">
    <source>
        <dbReference type="EMBL" id="WIV56333.1"/>
    </source>
</evidence>
<dbReference type="SMART" id="SM00388">
    <property type="entry name" value="HisKA"/>
    <property type="match status" value="1"/>
</dbReference>
<evidence type="ECO:0000256" key="10">
    <source>
        <dbReference type="ARBA" id="ARBA00023136"/>
    </source>
</evidence>
<dbReference type="SMART" id="SM00304">
    <property type="entry name" value="HAMP"/>
    <property type="match status" value="1"/>
</dbReference>
<dbReference type="InterPro" id="IPR003594">
    <property type="entry name" value="HATPase_dom"/>
</dbReference>
<reference evidence="15 16" key="1">
    <citation type="submission" date="2023-06" db="EMBL/GenBank/DDBJ databases">
        <authorList>
            <person name="Oyuntsetseg B."/>
            <person name="Kim S.B."/>
        </authorList>
    </citation>
    <scope>NUCLEOTIDE SEQUENCE [LARGE SCALE GENOMIC DNA]</scope>
    <source>
        <strain evidence="15 16">2-2</strain>
    </source>
</reference>
<dbReference type="Pfam" id="PF00672">
    <property type="entry name" value="HAMP"/>
    <property type="match status" value="1"/>
</dbReference>
<name>A0ABY8XL59_9PSEU</name>
<organism evidence="15 16">
    <name type="scientific">Amycolatopsis nalaikhensis</name>
    <dbReference type="NCBI Taxonomy" id="715472"/>
    <lineage>
        <taxon>Bacteria</taxon>
        <taxon>Bacillati</taxon>
        <taxon>Actinomycetota</taxon>
        <taxon>Actinomycetes</taxon>
        <taxon>Pseudonocardiales</taxon>
        <taxon>Pseudonocardiaceae</taxon>
        <taxon>Amycolatopsis</taxon>
    </lineage>
</organism>
<feature type="transmembrane region" description="Helical" evidence="12">
    <location>
        <begin position="156"/>
        <end position="180"/>
    </location>
</feature>
<evidence type="ECO:0000256" key="8">
    <source>
        <dbReference type="ARBA" id="ARBA00022989"/>
    </source>
</evidence>
<proteinExistence type="predicted"/>
<dbReference type="PANTHER" id="PTHR45436:SF5">
    <property type="entry name" value="SENSOR HISTIDINE KINASE TRCS"/>
    <property type="match status" value="1"/>
</dbReference>
<keyword evidence="8 12" id="KW-1133">Transmembrane helix</keyword>
<evidence type="ECO:0000256" key="7">
    <source>
        <dbReference type="ARBA" id="ARBA00022777"/>
    </source>
</evidence>
<feature type="region of interest" description="Disordered" evidence="11">
    <location>
        <begin position="472"/>
        <end position="521"/>
    </location>
</feature>
<dbReference type="InterPro" id="IPR003660">
    <property type="entry name" value="HAMP_dom"/>
</dbReference>